<dbReference type="GO" id="GO:0003700">
    <property type="term" value="F:DNA-binding transcription factor activity"/>
    <property type="evidence" value="ECO:0007669"/>
    <property type="project" value="InterPro"/>
</dbReference>
<proteinExistence type="predicted"/>
<dbReference type="Pfam" id="PF00455">
    <property type="entry name" value="DeoRC"/>
    <property type="match status" value="1"/>
</dbReference>
<dbReference type="InterPro" id="IPR037171">
    <property type="entry name" value="NagB/RpiA_transferase-like"/>
</dbReference>
<evidence type="ECO:0000256" key="2">
    <source>
        <dbReference type="ARBA" id="ARBA00023015"/>
    </source>
</evidence>
<dbReference type="EMBL" id="LWID01000001">
    <property type="protein sequence ID" value="MDG6895311.1"/>
    <property type="molecule type" value="Genomic_DNA"/>
</dbReference>
<keyword evidence="2" id="KW-0805">Transcription regulation</keyword>
<dbReference type="InterPro" id="IPR018356">
    <property type="entry name" value="Tscrpt_reg_HTH_DeoR_CS"/>
</dbReference>
<accession>A0A9X4PDC8</accession>
<evidence type="ECO:0000256" key="3">
    <source>
        <dbReference type="ARBA" id="ARBA00023125"/>
    </source>
</evidence>
<keyword evidence="7" id="KW-1185">Reference proteome</keyword>
<dbReference type="Pfam" id="PF08220">
    <property type="entry name" value="HTH_DeoR"/>
    <property type="match status" value="1"/>
</dbReference>
<feature type="domain" description="HTH deoR-type" evidence="5">
    <location>
        <begin position="3"/>
        <end position="58"/>
    </location>
</feature>
<keyword evidence="4" id="KW-0804">Transcription</keyword>
<gene>
    <name evidence="6" type="ORF">A6A20_06685</name>
</gene>
<dbReference type="InterPro" id="IPR001034">
    <property type="entry name" value="DeoR_HTH"/>
</dbReference>
<dbReference type="RefSeq" id="WP_279572724.1">
    <property type="nucleotide sequence ID" value="NZ_LWID01000001.1"/>
</dbReference>
<dbReference type="SMART" id="SM00420">
    <property type="entry name" value="HTH_DEOR"/>
    <property type="match status" value="1"/>
</dbReference>
<dbReference type="InterPro" id="IPR036390">
    <property type="entry name" value="WH_DNA-bd_sf"/>
</dbReference>
<dbReference type="SUPFAM" id="SSF46785">
    <property type="entry name" value="Winged helix' DNA-binding domain"/>
    <property type="match status" value="1"/>
</dbReference>
<dbReference type="PRINTS" id="PR00037">
    <property type="entry name" value="HTHLACR"/>
</dbReference>
<evidence type="ECO:0000313" key="7">
    <source>
        <dbReference type="Proteomes" id="UP001155500"/>
    </source>
</evidence>
<dbReference type="Gene3D" id="3.40.50.1360">
    <property type="match status" value="1"/>
</dbReference>
<dbReference type="PANTHER" id="PTHR30363">
    <property type="entry name" value="HTH-TYPE TRANSCRIPTIONAL REGULATOR SRLR-RELATED"/>
    <property type="match status" value="1"/>
</dbReference>
<name>A0A9X4PDC8_9PAST</name>
<protein>
    <submittedName>
        <fullName evidence="6">Transcriptional regulator</fullName>
    </submittedName>
</protein>
<dbReference type="Gene3D" id="1.10.10.10">
    <property type="entry name" value="Winged helix-like DNA-binding domain superfamily/Winged helix DNA-binding domain"/>
    <property type="match status" value="1"/>
</dbReference>
<dbReference type="GO" id="GO:0003677">
    <property type="term" value="F:DNA binding"/>
    <property type="evidence" value="ECO:0007669"/>
    <property type="project" value="UniProtKB-KW"/>
</dbReference>
<keyword evidence="1" id="KW-0678">Repressor</keyword>
<evidence type="ECO:0000256" key="4">
    <source>
        <dbReference type="ARBA" id="ARBA00023163"/>
    </source>
</evidence>
<dbReference type="InterPro" id="IPR050313">
    <property type="entry name" value="Carb_Metab_HTH_regulators"/>
</dbReference>
<evidence type="ECO:0000259" key="5">
    <source>
        <dbReference type="PROSITE" id="PS51000"/>
    </source>
</evidence>
<organism evidence="6 7">
    <name type="scientific">Volucribacter amazonae</name>
    <dbReference type="NCBI Taxonomy" id="256731"/>
    <lineage>
        <taxon>Bacteria</taxon>
        <taxon>Pseudomonadati</taxon>
        <taxon>Pseudomonadota</taxon>
        <taxon>Gammaproteobacteria</taxon>
        <taxon>Pasteurellales</taxon>
        <taxon>Pasteurellaceae</taxon>
        <taxon>Volucribacter</taxon>
    </lineage>
</organism>
<dbReference type="InterPro" id="IPR036388">
    <property type="entry name" value="WH-like_DNA-bd_sf"/>
</dbReference>
<dbReference type="SMART" id="SM01134">
    <property type="entry name" value="DeoRC"/>
    <property type="match status" value="1"/>
</dbReference>
<dbReference type="PROSITE" id="PS00894">
    <property type="entry name" value="HTH_DEOR_1"/>
    <property type="match status" value="1"/>
</dbReference>
<reference evidence="6" key="1">
    <citation type="submission" date="2016-03" db="EMBL/GenBank/DDBJ databases">
        <title>Co-evolution between Pasteurellaceae and their hosts.</title>
        <authorList>
            <person name="Hansen M.J."/>
            <person name="Bojesen A.M."/>
            <person name="Planet P."/>
        </authorList>
    </citation>
    <scope>NUCLEOTIDE SEQUENCE</scope>
    <source>
        <strain evidence="6">146/S8/89</strain>
    </source>
</reference>
<dbReference type="AlphaFoldDB" id="A0A9X4PDC8"/>
<keyword evidence="3" id="KW-0238">DNA-binding</keyword>
<evidence type="ECO:0000313" key="6">
    <source>
        <dbReference type="EMBL" id="MDG6895311.1"/>
    </source>
</evidence>
<dbReference type="PANTHER" id="PTHR30363:SF4">
    <property type="entry name" value="GLYCEROL-3-PHOSPHATE REGULON REPRESSOR"/>
    <property type="match status" value="1"/>
</dbReference>
<comment type="caution">
    <text evidence="6">The sequence shown here is derived from an EMBL/GenBank/DDBJ whole genome shotgun (WGS) entry which is preliminary data.</text>
</comment>
<dbReference type="SUPFAM" id="SSF100950">
    <property type="entry name" value="NagB/RpiA/CoA transferase-like"/>
    <property type="match status" value="1"/>
</dbReference>
<dbReference type="Proteomes" id="UP001155500">
    <property type="component" value="Unassembled WGS sequence"/>
</dbReference>
<evidence type="ECO:0000256" key="1">
    <source>
        <dbReference type="ARBA" id="ARBA00022491"/>
    </source>
</evidence>
<dbReference type="PROSITE" id="PS51000">
    <property type="entry name" value="HTH_DEOR_2"/>
    <property type="match status" value="1"/>
</dbReference>
<dbReference type="NCBIfam" id="NF008154">
    <property type="entry name" value="PRK10906.1"/>
    <property type="match status" value="1"/>
</dbReference>
<dbReference type="InterPro" id="IPR014036">
    <property type="entry name" value="DeoR-like_C"/>
</dbReference>
<sequence length="254" mass="28150">MKQSIRHKKIIEQVKLNGYASTEQLVAILKVSPQTIRRDLNELAEQNLIRRHHGGAASPSNSENSDYTDRKDFFSLEKNLIAQQAALMIPEGASLFIDIGTTPEAVANALLNHKKLRIVTNNLNAAHLLRQNETFDITVAGGSLRRDGGVMGEATVAFISQFRLDFAILGISSIDHDGSLLDYDYHEVQVKRAIIENSRTTLLVADHSKFSRRAIVRLGSVADVDYVLTDTTPPQTVLDLMASHHVELKLCQAK</sequence>